<sequence length="756" mass="84169">MSGVNDVLMLIQYEGALFHYRLDRGSSSDNDDRRALADATTIAKLTTTLTLSWLYSESVPRNIDDPVTHEYYSDHHQALGMVAFREIAPTAVLIALTISAIHTFQAEPSANVAIKNQSHTLCFFARIESRERPKISACDFDDEINGENRFRHITSPDEGGVMNGFPPAHIASFPVLALPLCKLLSFPNQLIQSAAMQQAGEDTLGAAQTSFQDEPSPQRIVILKELNESHGTSLKEGEGNGSQDAWPDLYNKMQELVRGEVEALANIFTSVNGACVLTNVELSPRFPKLQEDVEKYLAEESRNKKDHTARFMELWIRPADPSDDGMCLRQIKVQLRIRLYDTGIRRREWNEHFICRQKWAFWDPNAEDASDTDDTATRRGSESNLVYSFSGTSGTNAPDTSKGTSGRSIRYREPAHVIYSTYMYVTVSLNMLYITVCSAGMYAHHGDRLSIQSVPALRDVLYQPTAPPPLGRSWHVPASPGGSTSSPETSYLAWDNQPCISEGNAPRRPGGFSNNLSESYDGLRKSRQSNLGADKVWHMYLGHAKEFQILPGQAERGARIDDTEVWAAKSKELLGDLAIYLRQLKAFYLEENKNTQSFTDARWNSVLAKKLKDLMGSMKKEVDETLNGTPFRADRVSLDEVEIGGSEKEYKASVQITNRADAADSAFATVSRSIKFPFRTDRKTEPRCVMEDSVATARRFYTPTIPSSVDGTVLTRDFGYPLDLDGKMSGTTGWKLESVVSNRSVSGPSQTESAQL</sequence>
<feature type="region of interest" description="Disordered" evidence="1">
    <location>
        <begin position="367"/>
        <end position="407"/>
    </location>
</feature>
<protein>
    <submittedName>
        <fullName evidence="2">Uncharacterized protein</fullName>
    </submittedName>
</protein>
<dbReference type="AlphaFoldDB" id="A0A8K0JIW3"/>
<dbReference type="EMBL" id="JABELV010000101">
    <property type="protein sequence ID" value="KAG7531013.1"/>
    <property type="molecule type" value="Genomic_DNA"/>
</dbReference>
<dbReference type="Proteomes" id="UP000812966">
    <property type="component" value="Unassembled WGS sequence"/>
</dbReference>
<keyword evidence="3" id="KW-1185">Reference proteome</keyword>
<accession>A0A8K0JIW3</accession>
<gene>
    <name evidence="2" type="ORF">FFLO_04624</name>
</gene>
<evidence type="ECO:0000313" key="3">
    <source>
        <dbReference type="Proteomes" id="UP000812966"/>
    </source>
</evidence>
<reference evidence="2" key="1">
    <citation type="submission" date="2020-04" db="EMBL/GenBank/DDBJ databases">
        <title>Analysis of mating type loci in Filobasidium floriforme.</title>
        <authorList>
            <person name="Nowrousian M."/>
        </authorList>
    </citation>
    <scope>NUCLEOTIDE SEQUENCE</scope>
    <source>
        <strain evidence="2">CBS 6242</strain>
    </source>
</reference>
<evidence type="ECO:0000313" key="2">
    <source>
        <dbReference type="EMBL" id="KAG7531013.1"/>
    </source>
</evidence>
<feature type="compositionally biased region" description="Polar residues" evidence="1">
    <location>
        <begin position="382"/>
        <end position="407"/>
    </location>
</feature>
<comment type="caution">
    <text evidence="2">The sequence shown here is derived from an EMBL/GenBank/DDBJ whole genome shotgun (WGS) entry which is preliminary data.</text>
</comment>
<evidence type="ECO:0000256" key="1">
    <source>
        <dbReference type="SAM" id="MobiDB-lite"/>
    </source>
</evidence>
<proteinExistence type="predicted"/>
<organism evidence="2 3">
    <name type="scientific">Filobasidium floriforme</name>
    <dbReference type="NCBI Taxonomy" id="5210"/>
    <lineage>
        <taxon>Eukaryota</taxon>
        <taxon>Fungi</taxon>
        <taxon>Dikarya</taxon>
        <taxon>Basidiomycota</taxon>
        <taxon>Agaricomycotina</taxon>
        <taxon>Tremellomycetes</taxon>
        <taxon>Filobasidiales</taxon>
        <taxon>Filobasidiaceae</taxon>
        <taxon>Filobasidium</taxon>
    </lineage>
</organism>
<name>A0A8K0JIW3_9TREE</name>